<comment type="caution">
    <text evidence="1">The sequence shown here is derived from an EMBL/GenBank/DDBJ whole genome shotgun (WGS) entry which is preliminary data.</text>
</comment>
<dbReference type="EMBL" id="AGEK01000032">
    <property type="protein sequence ID" value="EHO68684.1"/>
    <property type="molecule type" value="Genomic_DNA"/>
</dbReference>
<proteinExistence type="predicted"/>
<name>H1HP44_9BACT</name>
<gene>
    <name evidence="1" type="ORF">HMPREF9944_01938</name>
</gene>
<organism evidence="1 2">
    <name type="scientific">Segatella maculosa OT 289</name>
    <dbReference type="NCBI Taxonomy" id="999422"/>
    <lineage>
        <taxon>Bacteria</taxon>
        <taxon>Pseudomonadati</taxon>
        <taxon>Bacteroidota</taxon>
        <taxon>Bacteroidia</taxon>
        <taxon>Bacteroidales</taxon>
        <taxon>Prevotellaceae</taxon>
        <taxon>Segatella</taxon>
    </lineage>
</organism>
<dbReference type="STRING" id="999422.HMPREF9944_01938"/>
<reference evidence="1 2" key="1">
    <citation type="submission" date="2011-12" db="EMBL/GenBank/DDBJ databases">
        <title>The Genome Sequence of Prevotella maculosa OT 289.</title>
        <authorList>
            <consortium name="The Broad Institute Genome Sequencing Platform"/>
            <person name="Earl A."/>
            <person name="Ward D."/>
            <person name="Feldgarden M."/>
            <person name="Gevers D."/>
            <person name="Izard J."/>
            <person name="Blanton J.M."/>
            <person name="Mathney J."/>
            <person name="Tanner A.C."/>
            <person name="Dewhirst F.E."/>
            <person name="Young S.K."/>
            <person name="Zeng Q."/>
            <person name="Gargeya S."/>
            <person name="Fitzgerald M."/>
            <person name="Haas B."/>
            <person name="Abouelleil A."/>
            <person name="Alvarado L."/>
            <person name="Arachchi H.M."/>
            <person name="Berlin A."/>
            <person name="Chapman S.B."/>
            <person name="Gearin G."/>
            <person name="Goldberg J."/>
            <person name="Griggs A."/>
            <person name="Gujja S."/>
            <person name="Hansen M."/>
            <person name="Heiman D."/>
            <person name="Howarth C."/>
            <person name="Larimer J."/>
            <person name="Lui A."/>
            <person name="MacDonald P.J.P."/>
            <person name="McCowen C."/>
            <person name="Montmayeur A."/>
            <person name="Murphy C."/>
            <person name="Neiman D."/>
            <person name="Pearson M."/>
            <person name="Priest M."/>
            <person name="Roberts A."/>
            <person name="Saif S."/>
            <person name="Shea T."/>
            <person name="Sisk P."/>
            <person name="Stolte C."/>
            <person name="Sykes S."/>
            <person name="Wortman J."/>
            <person name="Nusbaum C."/>
            <person name="Birren B."/>
        </authorList>
    </citation>
    <scope>NUCLEOTIDE SEQUENCE [LARGE SCALE GENOMIC DNA]</scope>
    <source>
        <strain evidence="1 2">OT 289</strain>
    </source>
</reference>
<dbReference type="AlphaFoldDB" id="H1HP44"/>
<keyword evidence="2" id="KW-1185">Reference proteome</keyword>
<sequence length="98" mass="11624">MQHKNFISKYVMKRRMEALLKEVRMKVGERQGTGNDYERLSGLFSRHHVNLAPSSLKRLWRYLTGAEKPSTEMLDRLALFAGFQDWKSLKETFMDEKE</sequence>
<dbReference type="Proteomes" id="UP000003167">
    <property type="component" value="Unassembled WGS sequence"/>
</dbReference>
<protein>
    <submittedName>
        <fullName evidence="1">Uncharacterized protein</fullName>
    </submittedName>
</protein>
<dbReference type="PATRIC" id="fig|999422.3.peg.2038"/>
<evidence type="ECO:0000313" key="2">
    <source>
        <dbReference type="Proteomes" id="UP000003167"/>
    </source>
</evidence>
<dbReference type="HOGENOM" id="CLU_159985_0_0_10"/>
<evidence type="ECO:0000313" key="1">
    <source>
        <dbReference type="EMBL" id="EHO68684.1"/>
    </source>
</evidence>
<accession>H1HP44</accession>